<feature type="transmembrane region" description="Helical" evidence="7">
    <location>
        <begin position="54"/>
        <end position="80"/>
    </location>
</feature>
<feature type="transmembrane region" description="Helical" evidence="7">
    <location>
        <begin position="21"/>
        <end position="42"/>
    </location>
</feature>
<evidence type="ECO:0000256" key="6">
    <source>
        <dbReference type="ARBA" id="ARBA00023136"/>
    </source>
</evidence>
<dbReference type="Proteomes" id="UP000278475">
    <property type="component" value="Unassembled WGS sequence"/>
</dbReference>
<evidence type="ECO:0000313" key="9">
    <source>
        <dbReference type="Proteomes" id="UP000278475"/>
    </source>
</evidence>
<sequence>MAVEIGVLVMMNTAARKHRSFAKLIAGLGLIALLALVHWRFAAAGQMAVLRFDIFEVILIFVQLFAILDPVAVIPTFLALTSDISRLERAAMVRTVATTVLAMMIIFALLGQAILDALKVSIDSFRFGGGILLMVLAIDSLAGFKRTKSVEKEDVIMVPITTPLLVGPGTMTILIVLTATKSLLEVLTGCVLVSLVTYLLLRFSSEIMEALGPNAIRAMGRLTSVIIAAFAAEMIHASLVAWGIAS</sequence>
<feature type="transmembrane region" description="Helical" evidence="7">
    <location>
        <begin position="156"/>
        <end position="177"/>
    </location>
</feature>
<dbReference type="NCBIfam" id="TIGR00427">
    <property type="entry name" value="NAAT family transporter"/>
    <property type="match status" value="1"/>
</dbReference>
<keyword evidence="5 7" id="KW-1133">Transmembrane helix</keyword>
<reference evidence="8 9" key="1">
    <citation type="submission" date="2018-06" db="EMBL/GenBank/DDBJ databases">
        <title>Extensive metabolic versatility and redundancy in microbially diverse, dynamic hydrothermal sediments.</title>
        <authorList>
            <person name="Dombrowski N."/>
            <person name="Teske A."/>
            <person name="Baker B.J."/>
        </authorList>
    </citation>
    <scope>NUCLEOTIDE SEQUENCE [LARGE SCALE GENOMIC DNA]</scope>
    <source>
        <strain evidence="8">B66_G16</strain>
    </source>
</reference>
<feature type="transmembrane region" description="Helical" evidence="7">
    <location>
        <begin position="222"/>
        <end position="245"/>
    </location>
</feature>
<evidence type="ECO:0000313" key="8">
    <source>
        <dbReference type="EMBL" id="RLE49789.1"/>
    </source>
</evidence>
<comment type="caution">
    <text evidence="8">The sequence shown here is derived from an EMBL/GenBank/DDBJ whole genome shotgun (WGS) entry which is preliminary data.</text>
</comment>
<accession>A0A497ERH0</accession>
<comment type="caution">
    <text evidence="7">Lacks conserved residue(s) required for the propagation of feature annotation.</text>
</comment>
<dbReference type="GO" id="GO:0005886">
    <property type="term" value="C:plasma membrane"/>
    <property type="evidence" value="ECO:0007669"/>
    <property type="project" value="UniProtKB-SubCell"/>
</dbReference>
<keyword evidence="3" id="KW-1003">Cell membrane</keyword>
<evidence type="ECO:0000256" key="4">
    <source>
        <dbReference type="ARBA" id="ARBA00022692"/>
    </source>
</evidence>
<keyword evidence="6 7" id="KW-0472">Membrane</keyword>
<keyword evidence="4 7" id="KW-0812">Transmembrane</keyword>
<organism evidence="8 9">
    <name type="scientific">Thermoproteota archaeon</name>
    <dbReference type="NCBI Taxonomy" id="2056631"/>
    <lineage>
        <taxon>Archaea</taxon>
        <taxon>Thermoproteota</taxon>
    </lineage>
</organism>
<comment type="similarity">
    <text evidence="2 7">Belongs to the UPF0056 (MarC) family.</text>
</comment>
<protein>
    <recommendedName>
        <fullName evidence="7">UPF0056 membrane protein</fullName>
    </recommendedName>
</protein>
<name>A0A497ERH0_9CREN</name>
<evidence type="ECO:0000256" key="7">
    <source>
        <dbReference type="RuleBase" id="RU362048"/>
    </source>
</evidence>
<dbReference type="InterPro" id="IPR002771">
    <property type="entry name" value="Multi_antbiot-R_MarC"/>
</dbReference>
<feature type="transmembrane region" description="Helical" evidence="7">
    <location>
        <begin position="92"/>
        <end position="115"/>
    </location>
</feature>
<gene>
    <name evidence="8" type="ORF">DRJ31_03675</name>
</gene>
<evidence type="ECO:0000256" key="2">
    <source>
        <dbReference type="ARBA" id="ARBA00009784"/>
    </source>
</evidence>
<dbReference type="EMBL" id="QMQV01000022">
    <property type="protein sequence ID" value="RLE49789.1"/>
    <property type="molecule type" value="Genomic_DNA"/>
</dbReference>
<feature type="transmembrane region" description="Helical" evidence="7">
    <location>
        <begin position="183"/>
        <end position="201"/>
    </location>
</feature>
<comment type="subcellular location">
    <subcellularLocation>
        <location evidence="1 7">Cell membrane</location>
        <topology evidence="1 7">Multi-pass membrane protein</topology>
    </subcellularLocation>
</comment>
<proteinExistence type="inferred from homology"/>
<dbReference type="Pfam" id="PF01914">
    <property type="entry name" value="MarC"/>
    <property type="match status" value="1"/>
</dbReference>
<dbReference type="AlphaFoldDB" id="A0A497ERH0"/>
<dbReference type="PANTHER" id="PTHR33508:SF1">
    <property type="entry name" value="UPF0056 MEMBRANE PROTEIN YHCE"/>
    <property type="match status" value="1"/>
</dbReference>
<feature type="transmembrane region" description="Helical" evidence="7">
    <location>
        <begin position="127"/>
        <end position="144"/>
    </location>
</feature>
<evidence type="ECO:0000256" key="5">
    <source>
        <dbReference type="ARBA" id="ARBA00022989"/>
    </source>
</evidence>
<evidence type="ECO:0000256" key="1">
    <source>
        <dbReference type="ARBA" id="ARBA00004651"/>
    </source>
</evidence>
<evidence type="ECO:0000256" key="3">
    <source>
        <dbReference type="ARBA" id="ARBA00022475"/>
    </source>
</evidence>
<dbReference type="PANTHER" id="PTHR33508">
    <property type="entry name" value="UPF0056 MEMBRANE PROTEIN YHCE"/>
    <property type="match status" value="1"/>
</dbReference>